<comment type="caution">
    <text evidence="1">Lacks conserved residue(s) required for the propagation of feature annotation.</text>
</comment>
<dbReference type="GO" id="GO:0019955">
    <property type="term" value="F:cytokine binding"/>
    <property type="evidence" value="ECO:0007669"/>
    <property type="project" value="TreeGrafter"/>
</dbReference>
<dbReference type="PROSITE" id="PS00652">
    <property type="entry name" value="TNFR_NGFR_1"/>
    <property type="match status" value="1"/>
</dbReference>
<dbReference type="CDD" id="cd13411">
    <property type="entry name" value="TNFRSF11A"/>
    <property type="match status" value="1"/>
</dbReference>
<dbReference type="SMART" id="SM00208">
    <property type="entry name" value="TNFR"/>
    <property type="match status" value="4"/>
</dbReference>
<keyword evidence="3" id="KW-0472">Membrane</keyword>
<dbReference type="InterPro" id="IPR001368">
    <property type="entry name" value="TNFR/NGFR_Cys_rich_reg"/>
</dbReference>
<dbReference type="AlphaFoldDB" id="A0A8C6INB6"/>
<evidence type="ECO:0000256" key="2">
    <source>
        <dbReference type="SAM" id="MobiDB-lite"/>
    </source>
</evidence>
<dbReference type="GO" id="GO:0045780">
    <property type="term" value="P:positive regulation of bone resorption"/>
    <property type="evidence" value="ECO:0007669"/>
    <property type="project" value="TreeGrafter"/>
</dbReference>
<dbReference type="PRINTS" id="PR01974">
    <property type="entry name" value="TNFACTORR11A"/>
</dbReference>
<accession>A0A8V5FLW7</accession>
<keyword evidence="4" id="KW-0732">Signal</keyword>
<feature type="compositionally biased region" description="Low complexity" evidence="2">
    <location>
        <begin position="513"/>
        <end position="532"/>
    </location>
</feature>
<evidence type="ECO:0000313" key="5">
    <source>
        <dbReference type="Ensembl" id="ENSMUNP00000000829.2"/>
    </source>
</evidence>
<feature type="repeat" description="TNFR-Cys" evidence="1">
    <location>
        <begin position="28"/>
        <end position="63"/>
    </location>
</feature>
<dbReference type="PANTHER" id="PTHR47134">
    <property type="entry name" value="TUMOR NECROSIS FACTOR RECEPTOR SUPERFAMILY MEMBER 11A"/>
    <property type="match status" value="1"/>
</dbReference>
<dbReference type="PROSITE" id="PS50050">
    <property type="entry name" value="TNFR_NGFR_2"/>
    <property type="match status" value="1"/>
</dbReference>
<dbReference type="PANTHER" id="PTHR47134:SF1">
    <property type="entry name" value="TUMOR NECROSIS FACTOR RECEPTOR SUPERFAMILY MEMBER 11A"/>
    <property type="match status" value="1"/>
</dbReference>
<evidence type="ECO:0000256" key="4">
    <source>
        <dbReference type="SAM" id="SignalP"/>
    </source>
</evidence>
<dbReference type="GO" id="GO:0070555">
    <property type="term" value="P:response to interleukin-1"/>
    <property type="evidence" value="ECO:0007669"/>
    <property type="project" value="TreeGrafter"/>
</dbReference>
<feature type="disulfide bond" evidence="1">
    <location>
        <begin position="45"/>
        <end position="63"/>
    </location>
</feature>
<keyword evidence="3" id="KW-0812">Transmembrane</keyword>
<keyword evidence="3" id="KW-1133">Transmembrane helix</keyword>
<accession>A0A8C6INB6</accession>
<sequence length="665" mass="71683">MPVPSGRWLLLLCLAAAGKQLSLQITPLCESEQHYEYSGRCCTKCEPGKYMSARCTDTSDSVCKPCGPNEYMDVWNEEDKCLLHKICDQGKALREVNPGNSTFQRQCACTVGYHWNEDCDCCQRNTICAPGFGVKHPVQQDQDTTCIPCPRGYFSKVASSTDECKSWTNCTALGMTEDMPGTEKSDVVCAEWKVPEPSEDGTNQILYVLIVVSFFVALIGIVIFIVYYKNKGKKLTADLQNWASEVCSQIKGTKEPPRDTSVTMNTMNAAVPQTSEGMCLLGPTGSPGNACCTSGHSSCKNGNLSMAPCEVGGSLQGFSLETETDDDHFPPVPTEDEYMDKDLNTADYLSLPSRTASKTVSSFSEPMEAGENDSLNQYFSGIGSTEDVSVSQGLQPFTDGAHTATDKLLQKSCQHAHSCLKEMGNKDTDHCATNSDSEKICVRCGISYRDSPRKWSKSCCLAYDSASISPETGSYAQCTCGLNFLSAGQSTLANDHGMEDASSDSTNMKYQNSSRSTSGTNRSTSGTNSSTSDLPPASGNVTGNSNSTFISSGQVMNFKGDIIFVYFSQNSQEGAAASGPSEENVGSPVQEENLSRCETFAGNAEHYKEKCAELQQGSCPAAGSEGPRWPAGCLSQEQSPSCHSQALRPVQEEGKLGHFSEKVLN</sequence>
<feature type="signal peptide" evidence="4">
    <location>
        <begin position="1"/>
        <end position="24"/>
    </location>
</feature>
<dbReference type="InterPro" id="IPR034040">
    <property type="entry name" value="TNFRSF11A_N"/>
</dbReference>
<dbReference type="Pfam" id="PF00020">
    <property type="entry name" value="TNFR_c6"/>
    <property type="match status" value="1"/>
</dbReference>
<reference evidence="5" key="1">
    <citation type="submission" date="2020-03" db="EMBL/GenBank/DDBJ databases">
        <title>Melopsittacus undulatus (budgerigar) genome, bMelUnd1, maternal haplotype with Z.</title>
        <authorList>
            <person name="Gedman G."/>
            <person name="Mountcastle J."/>
            <person name="Haase B."/>
            <person name="Formenti G."/>
            <person name="Wright T."/>
            <person name="Apodaca J."/>
            <person name="Pelan S."/>
            <person name="Chow W."/>
            <person name="Rhie A."/>
            <person name="Howe K."/>
            <person name="Fedrigo O."/>
            <person name="Jarvis E.D."/>
        </authorList>
    </citation>
    <scope>NUCLEOTIDE SEQUENCE [LARGE SCALE GENOMIC DNA]</scope>
</reference>
<evidence type="ECO:0000256" key="1">
    <source>
        <dbReference type="PROSITE-ProRule" id="PRU00206"/>
    </source>
</evidence>
<dbReference type="SUPFAM" id="SSF57586">
    <property type="entry name" value="TNF receptor-like"/>
    <property type="match status" value="2"/>
</dbReference>
<feature type="compositionally biased region" description="Basic and acidic residues" evidence="2">
    <location>
        <begin position="650"/>
        <end position="665"/>
    </location>
</feature>
<dbReference type="Gene3D" id="2.10.50.10">
    <property type="entry name" value="Tumor Necrosis Factor Receptor, subunit A, domain 2"/>
    <property type="match status" value="2"/>
</dbReference>
<dbReference type="InterPro" id="IPR041648">
    <property type="entry name" value="RANK_CRD_2"/>
</dbReference>
<dbReference type="InterPro" id="IPR053075">
    <property type="entry name" value="TNFRSF11A"/>
</dbReference>
<evidence type="ECO:0000313" key="6">
    <source>
        <dbReference type="Proteomes" id="UP000694405"/>
    </source>
</evidence>
<feature type="transmembrane region" description="Helical" evidence="3">
    <location>
        <begin position="205"/>
        <end position="228"/>
    </location>
</feature>
<gene>
    <name evidence="5" type="primary">LOC101869498</name>
</gene>
<reference evidence="5" key="2">
    <citation type="submission" date="2025-08" db="UniProtKB">
        <authorList>
            <consortium name="Ensembl"/>
        </authorList>
    </citation>
    <scope>IDENTIFICATION</scope>
</reference>
<reference evidence="5" key="3">
    <citation type="submission" date="2025-09" db="UniProtKB">
        <authorList>
            <consortium name="Ensembl"/>
        </authorList>
    </citation>
    <scope>IDENTIFICATION</scope>
</reference>
<dbReference type="GO" id="GO:0072674">
    <property type="term" value="P:multinuclear osteoclast differentiation"/>
    <property type="evidence" value="ECO:0007669"/>
    <property type="project" value="TreeGrafter"/>
</dbReference>
<dbReference type="OrthoDB" id="9889060at2759"/>
<evidence type="ECO:0000256" key="3">
    <source>
        <dbReference type="SAM" id="Phobius"/>
    </source>
</evidence>
<dbReference type="GO" id="GO:0001503">
    <property type="term" value="P:ossification"/>
    <property type="evidence" value="ECO:0007669"/>
    <property type="project" value="TreeGrafter"/>
</dbReference>
<dbReference type="GO" id="GO:0005031">
    <property type="term" value="F:tumor necrosis factor receptor activity"/>
    <property type="evidence" value="ECO:0007669"/>
    <property type="project" value="TreeGrafter"/>
</dbReference>
<organism evidence="5 6">
    <name type="scientific">Melopsittacus undulatus</name>
    <name type="common">Budgerigar</name>
    <name type="synonym">Psittacus undulatus</name>
    <dbReference type="NCBI Taxonomy" id="13146"/>
    <lineage>
        <taxon>Eukaryota</taxon>
        <taxon>Metazoa</taxon>
        <taxon>Chordata</taxon>
        <taxon>Craniata</taxon>
        <taxon>Vertebrata</taxon>
        <taxon>Euteleostomi</taxon>
        <taxon>Archelosauria</taxon>
        <taxon>Archosauria</taxon>
        <taxon>Dinosauria</taxon>
        <taxon>Saurischia</taxon>
        <taxon>Theropoda</taxon>
        <taxon>Coelurosauria</taxon>
        <taxon>Aves</taxon>
        <taxon>Neognathae</taxon>
        <taxon>Neoaves</taxon>
        <taxon>Telluraves</taxon>
        <taxon>Australaves</taxon>
        <taxon>Psittaciformes</taxon>
        <taxon>Psittaculidae</taxon>
        <taxon>Melopsittacus</taxon>
    </lineage>
</organism>
<feature type="disulfide bond" evidence="1">
    <location>
        <begin position="42"/>
        <end position="55"/>
    </location>
</feature>
<proteinExistence type="predicted"/>
<feature type="chain" id="PRO_5043859854" evidence="4">
    <location>
        <begin position="25"/>
        <end position="665"/>
    </location>
</feature>
<name>A0A8C6INB6_MELUD</name>
<feature type="region of interest" description="Disordered" evidence="2">
    <location>
        <begin position="644"/>
        <end position="665"/>
    </location>
</feature>
<feature type="compositionally biased region" description="Polar residues" evidence="2">
    <location>
        <begin position="503"/>
        <end position="512"/>
    </location>
</feature>
<keyword evidence="1" id="KW-1015">Disulfide bond</keyword>
<dbReference type="Pfam" id="PF18278">
    <property type="entry name" value="RANK_CRD_2"/>
    <property type="match status" value="1"/>
</dbReference>
<dbReference type="InterPro" id="IPR022361">
    <property type="entry name" value="TNFR_11A"/>
</dbReference>
<feature type="region of interest" description="Disordered" evidence="2">
    <location>
        <begin position="495"/>
        <end position="540"/>
    </location>
</feature>
<keyword evidence="6" id="KW-1185">Reference proteome</keyword>
<dbReference type="Proteomes" id="UP000694405">
    <property type="component" value="Chromosome 1"/>
</dbReference>
<dbReference type="Ensembl" id="ENSMUNT00000000962.2">
    <property type="protein sequence ID" value="ENSMUNP00000000829.2"/>
    <property type="gene ID" value="ENSMUNG00000000761.2"/>
</dbReference>
<protein>
    <submittedName>
        <fullName evidence="5">Uncharacterized protein</fullName>
    </submittedName>
</protein>
<dbReference type="GO" id="GO:0009897">
    <property type="term" value="C:external side of plasma membrane"/>
    <property type="evidence" value="ECO:0007669"/>
    <property type="project" value="TreeGrafter"/>
</dbReference>